<dbReference type="GO" id="GO:0005737">
    <property type="term" value="C:cytoplasm"/>
    <property type="evidence" value="ECO:0007669"/>
    <property type="project" value="TreeGrafter"/>
</dbReference>
<dbReference type="InterPro" id="IPR009078">
    <property type="entry name" value="Ferritin-like_SF"/>
</dbReference>
<keyword evidence="3 5" id="KW-0479">Metal-binding</keyword>
<proteinExistence type="evidence at transcript level"/>
<organism evidence="9">
    <name type="scientific">Psorophora albipes</name>
    <dbReference type="NCBI Taxonomy" id="869069"/>
    <lineage>
        <taxon>Eukaryota</taxon>
        <taxon>Metazoa</taxon>
        <taxon>Ecdysozoa</taxon>
        <taxon>Arthropoda</taxon>
        <taxon>Hexapoda</taxon>
        <taxon>Insecta</taxon>
        <taxon>Pterygota</taxon>
        <taxon>Neoptera</taxon>
        <taxon>Endopterygota</taxon>
        <taxon>Diptera</taxon>
        <taxon>Nematocera</taxon>
        <taxon>Culicoidea</taxon>
        <taxon>Culicidae</taxon>
        <taxon>Culicinae</taxon>
        <taxon>Aedini</taxon>
        <taxon>Psorophora</taxon>
    </lineage>
</organism>
<evidence type="ECO:0000256" key="1">
    <source>
        <dbReference type="ARBA" id="ARBA00007513"/>
    </source>
</evidence>
<feature type="chain" id="PRO_5004587144" description="Ferritin" evidence="7">
    <location>
        <begin position="20"/>
        <end position="219"/>
    </location>
</feature>
<dbReference type="InterPro" id="IPR001519">
    <property type="entry name" value="Ferritin"/>
</dbReference>
<dbReference type="InterPro" id="IPR008331">
    <property type="entry name" value="Ferritin_DPS_dom"/>
</dbReference>
<evidence type="ECO:0000256" key="5">
    <source>
        <dbReference type="PIRSR" id="PIRSR601519-1"/>
    </source>
</evidence>
<keyword evidence="2 6" id="KW-0409">Iron storage</keyword>
<evidence type="ECO:0000256" key="6">
    <source>
        <dbReference type="RuleBase" id="RU361145"/>
    </source>
</evidence>
<accession>T1E2B9</accession>
<dbReference type="GO" id="GO:0008199">
    <property type="term" value="F:ferric iron binding"/>
    <property type="evidence" value="ECO:0007669"/>
    <property type="project" value="InterPro"/>
</dbReference>
<dbReference type="Gene3D" id="1.20.1260.10">
    <property type="match status" value="1"/>
</dbReference>
<evidence type="ECO:0000259" key="8">
    <source>
        <dbReference type="PROSITE" id="PS50905"/>
    </source>
</evidence>
<dbReference type="CDD" id="cd01056">
    <property type="entry name" value="Euk_Ferritin"/>
    <property type="match status" value="1"/>
</dbReference>
<evidence type="ECO:0000313" key="9">
    <source>
        <dbReference type="EMBL" id="JAA93983.1"/>
    </source>
</evidence>
<keyword evidence="7" id="KW-0732">Signal</keyword>
<feature type="binding site" evidence="5">
    <location>
        <position position="141"/>
    </location>
    <ligand>
        <name>Fe cation</name>
        <dbReference type="ChEBI" id="CHEBI:24875"/>
        <label>1</label>
    </ligand>
</feature>
<feature type="binding site" evidence="5">
    <location>
        <position position="180"/>
    </location>
    <ligand>
        <name>Fe cation</name>
        <dbReference type="ChEBI" id="CHEBI:24875"/>
        <label>1</label>
    </ligand>
</feature>
<evidence type="ECO:0000256" key="7">
    <source>
        <dbReference type="SAM" id="SignalP"/>
    </source>
</evidence>
<evidence type="ECO:0000256" key="2">
    <source>
        <dbReference type="ARBA" id="ARBA00022434"/>
    </source>
</evidence>
<reference evidence="9" key="1">
    <citation type="journal article" date="2013" name="BMC Genomics">
        <title>A deep insight into the sialotranscriptome of the mosquito, Psorophora albipes.</title>
        <authorList>
            <person name="Chagas A.C."/>
            <person name="Calvo E."/>
            <person name="Rios-Velasquez C.M."/>
            <person name="Pessoa F.A."/>
            <person name="Medeiros J.F."/>
            <person name="Ribeiro J.M."/>
        </authorList>
    </citation>
    <scope>NUCLEOTIDE SEQUENCE</scope>
</reference>
<dbReference type="Pfam" id="PF00210">
    <property type="entry name" value="Ferritin"/>
    <property type="match status" value="1"/>
</dbReference>
<dbReference type="PROSITE" id="PS50905">
    <property type="entry name" value="FERRITIN_LIKE"/>
    <property type="match status" value="1"/>
</dbReference>
<dbReference type="SUPFAM" id="SSF47240">
    <property type="entry name" value="Ferritin-like"/>
    <property type="match status" value="1"/>
</dbReference>
<feature type="signal peptide" evidence="7">
    <location>
        <begin position="1"/>
        <end position="19"/>
    </location>
</feature>
<dbReference type="InterPro" id="IPR009040">
    <property type="entry name" value="Ferritin-like_diiron"/>
</dbReference>
<evidence type="ECO:0000256" key="3">
    <source>
        <dbReference type="ARBA" id="ARBA00022723"/>
    </source>
</evidence>
<feature type="domain" description="Ferritin-like diiron" evidence="8">
    <location>
        <begin position="38"/>
        <end position="198"/>
    </location>
</feature>
<dbReference type="PANTHER" id="PTHR11431">
    <property type="entry name" value="FERRITIN"/>
    <property type="match status" value="1"/>
</dbReference>
<dbReference type="AlphaFoldDB" id="T1E2B9"/>
<dbReference type="EMBL" id="GALA01000869">
    <property type="protein sequence ID" value="JAA93983.1"/>
    <property type="molecule type" value="mRNA"/>
</dbReference>
<evidence type="ECO:0000256" key="4">
    <source>
        <dbReference type="ARBA" id="ARBA00023004"/>
    </source>
</evidence>
<comment type="function">
    <text evidence="6">Stores iron in a soluble, non-toxic, readily available form. Important for iron homeostasis. Iron is taken up in the ferrous form and deposited as ferric hydroxides after oxidation.</text>
</comment>
<dbReference type="GO" id="GO:0006826">
    <property type="term" value="P:iron ion transport"/>
    <property type="evidence" value="ECO:0007669"/>
    <property type="project" value="InterPro"/>
</dbReference>
<protein>
    <recommendedName>
        <fullName evidence="6">Ferritin</fullName>
    </recommendedName>
</protein>
<comment type="similarity">
    <text evidence="1 6">Belongs to the ferritin family.</text>
</comment>
<dbReference type="InterPro" id="IPR012347">
    <property type="entry name" value="Ferritin-like"/>
</dbReference>
<keyword evidence="4 5" id="KW-0408">Iron</keyword>
<dbReference type="GO" id="GO:0006879">
    <property type="term" value="P:intracellular iron ion homeostasis"/>
    <property type="evidence" value="ECO:0007669"/>
    <property type="project" value="UniProtKB-KW"/>
</dbReference>
<dbReference type="PANTHER" id="PTHR11431:SF51">
    <property type="entry name" value="FERRITIN"/>
    <property type="match status" value="1"/>
</dbReference>
<dbReference type="GO" id="GO:0008198">
    <property type="term" value="F:ferrous iron binding"/>
    <property type="evidence" value="ECO:0007669"/>
    <property type="project" value="TreeGrafter"/>
</dbReference>
<sequence length="219" mass="24389">MKVYLAIVAIVAGLALANGAVSGAGTCSVDKGTCTSLFSGFPHVQSDLSKYTKQMLDKSFDFLLLSKVFDVHNMDRPGFEKLFRKTSDKAWDDTIELIKYQAQRGASESLGWETNGVIVHEVAGLMQNNETSSLQLALEYEKILATEAHRIHKKISHADSNKHYDPDVAHFLDEKLIEYQSETIRKLAGYITNLNNIVNEANTKSLGVQLFDDFLDKAE</sequence>
<name>T1E2B9_9DIPT</name>